<keyword evidence="2" id="KW-0547">Nucleotide-binding</keyword>
<dbReference type="Proteomes" id="UP000543804">
    <property type="component" value="Unassembled WGS sequence"/>
</dbReference>
<dbReference type="InterPro" id="IPR001482">
    <property type="entry name" value="T2SS/T4SS_dom"/>
</dbReference>
<comment type="caution">
    <text evidence="5">The sequence shown here is derived from an EMBL/GenBank/DDBJ whole genome shotgun (WGS) entry which is preliminary data.</text>
</comment>
<evidence type="ECO:0000259" key="4">
    <source>
        <dbReference type="Pfam" id="PF00437"/>
    </source>
</evidence>
<dbReference type="InterPro" id="IPR027417">
    <property type="entry name" value="P-loop_NTPase"/>
</dbReference>
<reference evidence="5 6" key="1">
    <citation type="submission" date="2020-04" db="EMBL/GenBank/DDBJ databases">
        <authorList>
            <person name="Hitch T.C.A."/>
            <person name="Wylensek D."/>
            <person name="Clavel T."/>
        </authorList>
    </citation>
    <scope>NUCLEOTIDE SEQUENCE [LARGE SCALE GENOMIC DNA]</scope>
    <source>
        <strain evidence="5 6">PG-130-P53-12</strain>
    </source>
</reference>
<dbReference type="PANTHER" id="PTHR30258:SF2">
    <property type="entry name" value="COMG OPERON PROTEIN 1"/>
    <property type="match status" value="1"/>
</dbReference>
<dbReference type="GO" id="GO:0005886">
    <property type="term" value="C:plasma membrane"/>
    <property type="evidence" value="ECO:0007669"/>
    <property type="project" value="TreeGrafter"/>
</dbReference>
<dbReference type="CDD" id="cd01129">
    <property type="entry name" value="PulE-GspE-like"/>
    <property type="match status" value="1"/>
</dbReference>
<protein>
    <submittedName>
        <fullName evidence="5">Type II/IV secretion system protein</fullName>
    </submittedName>
</protein>
<dbReference type="SUPFAM" id="SSF52540">
    <property type="entry name" value="P-loop containing nucleoside triphosphate hydrolases"/>
    <property type="match status" value="1"/>
</dbReference>
<keyword evidence="6" id="KW-1185">Reference proteome</keyword>
<dbReference type="EMBL" id="JABAFA010000004">
    <property type="protein sequence ID" value="NMD98403.1"/>
    <property type="molecule type" value="Genomic_DNA"/>
</dbReference>
<sequence>MAGRQAELFHQLVQQVLREIGLQRVSMRAGGSASARALPSVSAVERLVDFTLGEALTEGASDLHFEPQTGGVRIRVRVDGLLQERHEPFPKRVYAVFLSRVKVLAGLVLNEQRRPQDGHFSFVHEGRESDVRVATMPTVEGECLVLRLLAHGGEVRRVGDLGFTEENAAVLRALCRAPSGFVVFAGPMGSGKTTSLYAVLAELQSAQGSIVTLDDPVEYRLSGVTQVPIREAGGLSFAEALRHVLRLDADTIVVGEMRDVVTAELSLQAALTGHRVFSTLHTEDACSAMYRLLEMGLAPYLLAATLKGVVAQRLVRRACPACAETVSLSVEEALLLGDEGLAGRAVRRGTGCEACHGTGYRGRLALQEVLVLDDGLRRALLRGSSLAELRDLAAQSGCQSLCADGRRKVLAGLTTAAEVRRVLYG</sequence>
<dbReference type="Pfam" id="PF00437">
    <property type="entry name" value="T2SSE"/>
    <property type="match status" value="1"/>
</dbReference>
<evidence type="ECO:0000256" key="1">
    <source>
        <dbReference type="ARBA" id="ARBA00006611"/>
    </source>
</evidence>
<dbReference type="Gene3D" id="3.30.450.90">
    <property type="match status" value="1"/>
</dbReference>
<dbReference type="GO" id="GO:0005524">
    <property type="term" value="F:ATP binding"/>
    <property type="evidence" value="ECO:0007669"/>
    <property type="project" value="UniProtKB-KW"/>
</dbReference>
<dbReference type="RefSeq" id="WP_019541746.1">
    <property type="nucleotide sequence ID" value="NZ_JABAFA010000004.1"/>
</dbReference>
<dbReference type="PANTHER" id="PTHR30258">
    <property type="entry name" value="TYPE II SECRETION SYSTEM PROTEIN GSPE-RELATED"/>
    <property type="match status" value="1"/>
</dbReference>
<keyword evidence="3" id="KW-0067">ATP-binding</keyword>
<accession>A0A848B3A5</accession>
<evidence type="ECO:0000256" key="3">
    <source>
        <dbReference type="ARBA" id="ARBA00022840"/>
    </source>
</evidence>
<dbReference type="AlphaFoldDB" id="A0A848B3A5"/>
<evidence type="ECO:0000256" key="2">
    <source>
        <dbReference type="ARBA" id="ARBA00022741"/>
    </source>
</evidence>
<feature type="domain" description="Bacterial type II secretion system protein E" evidence="4">
    <location>
        <begin position="42"/>
        <end position="421"/>
    </location>
</feature>
<gene>
    <name evidence="5" type="ORF">HF878_02740</name>
</gene>
<proteinExistence type="inferred from homology"/>
<dbReference type="Gene3D" id="3.40.50.300">
    <property type="entry name" value="P-loop containing nucleotide triphosphate hydrolases"/>
    <property type="match status" value="1"/>
</dbReference>
<organism evidence="5 6">
    <name type="scientific">Selenomonas bovis</name>
    <dbReference type="NCBI Taxonomy" id="416586"/>
    <lineage>
        <taxon>Bacteria</taxon>
        <taxon>Bacillati</taxon>
        <taxon>Bacillota</taxon>
        <taxon>Negativicutes</taxon>
        <taxon>Selenomonadales</taxon>
        <taxon>Selenomonadaceae</taxon>
        <taxon>Selenomonas</taxon>
    </lineage>
</organism>
<comment type="similarity">
    <text evidence="1">Belongs to the GSP E family.</text>
</comment>
<evidence type="ECO:0000313" key="6">
    <source>
        <dbReference type="Proteomes" id="UP000543804"/>
    </source>
</evidence>
<evidence type="ECO:0000313" key="5">
    <source>
        <dbReference type="EMBL" id="NMD98403.1"/>
    </source>
</evidence>
<name>A0A848B3A5_9FIRM</name>
<dbReference type="GO" id="GO:0016887">
    <property type="term" value="F:ATP hydrolysis activity"/>
    <property type="evidence" value="ECO:0007669"/>
    <property type="project" value="TreeGrafter"/>
</dbReference>